<dbReference type="Gene3D" id="1.25.10.10">
    <property type="entry name" value="Leucine-rich Repeat Variant"/>
    <property type="match status" value="4"/>
</dbReference>
<sequence>MLAKTKSKVPWIATLIAFVSTIMILMTAAANRGFAVQDPAPPKEEPKSTTAAPTTNRGAAPTRRPAKQGILDLEAPIMQAELILVVRLVDMTESKLVYGGKTEVVTQQFRFEPVRTIKGIFARDSLLLTGQDLGIQQFAGGAERLEPGQLLLLLLGRQGPGYFNCNRAVSLEQSIPRLRDQADPLLAAVEALITVTQKQDRAAKVATLLSALGKAKDRDAAPLLLSLRRRALIGAQTPNALVIASRFLDDPSPEIREVTIKTLAALLEADYLQQGELRERAVKTIVAALAATGPDLSVRVAAFDALGAAGESARRVEPALEWLRADRAAATFAEHGARLRAIGRSGRTDQSDAIEAYLDQLPLDAPAEIQTAAGQALGVLAPQEAARRLVKRLMSKSDAGLGITDELALLGELPRDMAAPALVEASARLENYGEQLAFATACVKVADPRLNLALSGLLNPQFGDVRWQASEALRRIDTNEAASLLSPHLKEEANLLRKLQLAEFLGRHGFREGYPYAIEHMSAPELQDAAVEALAAIQEPKAVPELRKIWESSHDLGWNAAAIRALGRLGQADIAPQLLELAGRKNPLTAPALIALGDLQIIKALPLVLDGLGSRNDPVVIAAARAAGKLLAGPEARSNEVRDRLAALVADPDASQAVRGTALESLVALNDPRLDTALIAAVQDGSLEDSALLLRIEKLLATRKVKLNPQ</sequence>
<dbReference type="InterPro" id="IPR004155">
    <property type="entry name" value="PBS_lyase_HEAT"/>
</dbReference>
<dbReference type="SUPFAM" id="SSF48371">
    <property type="entry name" value="ARM repeat"/>
    <property type="match status" value="1"/>
</dbReference>
<dbReference type="KEGG" id="saci:Sinac_7217"/>
<dbReference type="RefSeq" id="WP_015250334.1">
    <property type="nucleotide sequence ID" value="NC_019892.1"/>
</dbReference>
<gene>
    <name evidence="2" type="ordered locus">Sinac_7217</name>
</gene>
<name>L0DQP1_SINAD</name>
<dbReference type="EMBL" id="CP003364">
    <property type="protein sequence ID" value="AGA31265.1"/>
    <property type="molecule type" value="Genomic_DNA"/>
</dbReference>
<dbReference type="PANTHER" id="PTHR12697">
    <property type="entry name" value="PBS LYASE HEAT-LIKE PROTEIN"/>
    <property type="match status" value="1"/>
</dbReference>
<organism evidence="2 3">
    <name type="scientific">Singulisphaera acidiphila (strain ATCC BAA-1392 / DSM 18658 / VKM B-2454 / MOB10)</name>
    <dbReference type="NCBI Taxonomy" id="886293"/>
    <lineage>
        <taxon>Bacteria</taxon>
        <taxon>Pseudomonadati</taxon>
        <taxon>Planctomycetota</taxon>
        <taxon>Planctomycetia</taxon>
        <taxon>Isosphaerales</taxon>
        <taxon>Isosphaeraceae</taxon>
        <taxon>Singulisphaera</taxon>
    </lineage>
</organism>
<dbReference type="PANTHER" id="PTHR12697:SF5">
    <property type="entry name" value="DEOXYHYPUSINE HYDROXYLASE"/>
    <property type="match status" value="1"/>
</dbReference>
<proteinExistence type="predicted"/>
<reference evidence="2 3" key="1">
    <citation type="submission" date="2012-02" db="EMBL/GenBank/DDBJ databases">
        <title>Complete sequence of chromosome of Singulisphaera acidiphila DSM 18658.</title>
        <authorList>
            <consortium name="US DOE Joint Genome Institute (JGI-PGF)"/>
            <person name="Lucas S."/>
            <person name="Copeland A."/>
            <person name="Lapidus A."/>
            <person name="Glavina del Rio T."/>
            <person name="Dalin E."/>
            <person name="Tice H."/>
            <person name="Bruce D."/>
            <person name="Goodwin L."/>
            <person name="Pitluck S."/>
            <person name="Peters L."/>
            <person name="Ovchinnikova G."/>
            <person name="Chertkov O."/>
            <person name="Kyrpides N."/>
            <person name="Mavromatis K."/>
            <person name="Ivanova N."/>
            <person name="Brettin T."/>
            <person name="Detter J.C."/>
            <person name="Han C."/>
            <person name="Larimer F."/>
            <person name="Land M."/>
            <person name="Hauser L."/>
            <person name="Markowitz V."/>
            <person name="Cheng J.-F."/>
            <person name="Hugenholtz P."/>
            <person name="Woyke T."/>
            <person name="Wu D."/>
            <person name="Tindall B."/>
            <person name="Pomrenke H."/>
            <person name="Brambilla E."/>
            <person name="Klenk H.-P."/>
            <person name="Eisen J.A."/>
        </authorList>
    </citation>
    <scope>NUCLEOTIDE SEQUENCE [LARGE SCALE GENOMIC DNA]</scope>
    <source>
        <strain evidence="3">ATCC BAA-1392 / DSM 18658 / VKM B-2454 / MOB10</strain>
    </source>
</reference>
<dbReference type="InterPro" id="IPR011989">
    <property type="entry name" value="ARM-like"/>
</dbReference>
<protein>
    <recommendedName>
        <fullName evidence="4">HEAT repeat-containing protein</fullName>
    </recommendedName>
</protein>
<evidence type="ECO:0000313" key="2">
    <source>
        <dbReference type="EMBL" id="AGA31265.1"/>
    </source>
</evidence>
<dbReference type="AlphaFoldDB" id="L0DQP1"/>
<dbReference type="Pfam" id="PF13646">
    <property type="entry name" value="HEAT_2"/>
    <property type="match status" value="1"/>
</dbReference>
<dbReference type="SMART" id="SM00567">
    <property type="entry name" value="EZ_HEAT"/>
    <property type="match status" value="5"/>
</dbReference>
<evidence type="ECO:0008006" key="4">
    <source>
        <dbReference type="Google" id="ProtNLM"/>
    </source>
</evidence>
<evidence type="ECO:0000256" key="1">
    <source>
        <dbReference type="SAM" id="MobiDB-lite"/>
    </source>
</evidence>
<dbReference type="HOGENOM" id="CLU_388777_0_0_0"/>
<dbReference type="InterPro" id="IPR016024">
    <property type="entry name" value="ARM-type_fold"/>
</dbReference>
<keyword evidence="3" id="KW-1185">Reference proteome</keyword>
<dbReference type="GO" id="GO:0016491">
    <property type="term" value="F:oxidoreductase activity"/>
    <property type="evidence" value="ECO:0007669"/>
    <property type="project" value="TreeGrafter"/>
</dbReference>
<accession>L0DQP1</accession>
<dbReference type="Proteomes" id="UP000010798">
    <property type="component" value="Chromosome"/>
</dbReference>
<dbReference type="eggNOG" id="COG1413">
    <property type="taxonomic scope" value="Bacteria"/>
</dbReference>
<feature type="compositionally biased region" description="Polar residues" evidence="1">
    <location>
        <begin position="48"/>
        <end position="57"/>
    </location>
</feature>
<feature type="region of interest" description="Disordered" evidence="1">
    <location>
        <begin position="36"/>
        <end position="64"/>
    </location>
</feature>
<evidence type="ECO:0000313" key="3">
    <source>
        <dbReference type="Proteomes" id="UP000010798"/>
    </source>
</evidence>